<gene>
    <name evidence="1" type="ORF">Megvenef_01745</name>
</gene>
<dbReference type="SUPFAM" id="SSF141571">
    <property type="entry name" value="Pentapeptide repeat-like"/>
    <property type="match status" value="1"/>
</dbReference>
<dbReference type="EMBL" id="JARJFB010000256">
    <property type="protein sequence ID" value="MEA0971758.1"/>
    <property type="molecule type" value="Genomic_DNA"/>
</dbReference>
<organism evidence="1 2">
    <name type="scientific">Candidatus Megaera venefica</name>
    <dbReference type="NCBI Taxonomy" id="2055910"/>
    <lineage>
        <taxon>Bacteria</taxon>
        <taxon>Pseudomonadati</taxon>
        <taxon>Pseudomonadota</taxon>
        <taxon>Alphaproteobacteria</taxon>
        <taxon>Rickettsiales</taxon>
        <taxon>Rickettsiaceae</taxon>
        <taxon>Candidatus Megaera</taxon>
    </lineage>
</organism>
<name>A0ABU5NF03_9RICK</name>
<evidence type="ECO:0000313" key="2">
    <source>
        <dbReference type="Proteomes" id="UP001291687"/>
    </source>
</evidence>
<proteinExistence type="predicted"/>
<dbReference type="Proteomes" id="UP001291687">
    <property type="component" value="Unassembled WGS sequence"/>
</dbReference>
<dbReference type="PANTHER" id="PTHR14136">
    <property type="entry name" value="BTB_POZ DOMAIN-CONTAINING PROTEIN KCTD9"/>
    <property type="match status" value="1"/>
</dbReference>
<evidence type="ECO:0000313" key="1">
    <source>
        <dbReference type="EMBL" id="MEA0971758.1"/>
    </source>
</evidence>
<comment type="caution">
    <text evidence="1">The sequence shown here is derived from an EMBL/GenBank/DDBJ whole genome shotgun (WGS) entry which is preliminary data.</text>
</comment>
<protein>
    <submittedName>
        <fullName evidence="1">Pentapeptide repeat-containing protein</fullName>
    </submittedName>
</protein>
<sequence>MINCDFQSVTFDNSPVYNSQLRGINSVAMVIINSPFTRNILFNNKGFERISTSEAITNVNELIARKDLSNMNMAFLDLSGINSVQIVFKNTILRGAKLKDAKLKSCLFIDVDLSYSDLTNTDLSGSDIQGTGFLGAKLNHTNLSSTKLSNLDFSRSFVDSVVLNQARLENVKGLETKDNSKAQEVLSVDPSQAAALATKKSD</sequence>
<reference evidence="1 2" key="1">
    <citation type="submission" date="2023-03" db="EMBL/GenBank/DDBJ databases">
        <title>Host association and intracellularity evolved multiple times independently in the Rickettsiales.</title>
        <authorList>
            <person name="Castelli M."/>
            <person name="Nardi T."/>
            <person name="Gammuto L."/>
            <person name="Bellinzona G."/>
            <person name="Sabaneyeva E."/>
            <person name="Potekhin A."/>
            <person name="Serra V."/>
            <person name="Petroni G."/>
            <person name="Sassera D."/>
        </authorList>
    </citation>
    <scope>NUCLEOTIDE SEQUENCE [LARGE SCALE GENOMIC DNA]</scope>
    <source>
        <strain evidence="1 2">Sr 2-6</strain>
    </source>
</reference>
<dbReference type="Pfam" id="PF00805">
    <property type="entry name" value="Pentapeptide"/>
    <property type="match status" value="1"/>
</dbReference>
<dbReference type="InterPro" id="IPR001646">
    <property type="entry name" value="5peptide_repeat"/>
</dbReference>
<dbReference type="InterPro" id="IPR051082">
    <property type="entry name" value="Pentapeptide-BTB/POZ_domain"/>
</dbReference>
<dbReference type="PANTHER" id="PTHR14136:SF17">
    <property type="entry name" value="BTB_POZ DOMAIN-CONTAINING PROTEIN KCTD9"/>
    <property type="match status" value="1"/>
</dbReference>
<dbReference type="Gene3D" id="2.160.20.80">
    <property type="entry name" value="E3 ubiquitin-protein ligase SopA"/>
    <property type="match status" value="1"/>
</dbReference>
<keyword evidence="2" id="KW-1185">Reference proteome</keyword>
<accession>A0ABU5NF03</accession>